<proteinExistence type="inferred from homology"/>
<keyword evidence="3" id="KW-0677">Repeat</keyword>
<evidence type="ECO:0000256" key="1">
    <source>
        <dbReference type="ARBA" id="ARBA00007274"/>
    </source>
</evidence>
<comment type="similarity">
    <text evidence="1">Belongs to the transferase hexapeptide repeat family.</text>
</comment>
<dbReference type="Pfam" id="PF00132">
    <property type="entry name" value="Hexapep"/>
    <property type="match status" value="1"/>
</dbReference>
<protein>
    <submittedName>
        <fullName evidence="5">Transferase hexapeptide repeat containing protein</fullName>
    </submittedName>
</protein>
<dbReference type="PANTHER" id="PTHR23416:SF23">
    <property type="entry name" value="ACETYLTRANSFERASE C18B11.09C-RELATED"/>
    <property type="match status" value="1"/>
</dbReference>
<dbReference type="CDD" id="cd04647">
    <property type="entry name" value="LbH_MAT_like"/>
    <property type="match status" value="1"/>
</dbReference>
<dbReference type="Gene3D" id="2.160.10.10">
    <property type="entry name" value="Hexapeptide repeat proteins"/>
    <property type="match status" value="1"/>
</dbReference>
<dbReference type="SUPFAM" id="SSF51161">
    <property type="entry name" value="Trimeric LpxA-like enzymes"/>
    <property type="match status" value="1"/>
</dbReference>
<dbReference type="PANTHER" id="PTHR23416">
    <property type="entry name" value="SIALIC ACID SYNTHASE-RELATED"/>
    <property type="match status" value="1"/>
</dbReference>
<accession>B0T598</accession>
<sequence length="195" mass="20683">MNNPFDHGYYGEIELREMGFASVGDNVIISKNAQIVGLQNIRIGNHVRIDGWTNIIAAGKGSLTLGSYIHIGAYCHITGGGGVRMDDFSGLSQGVRIYSASDDYSGESLTNPMTPGRFKTENVGAVHLGRHVIVGSGTVILPGVTIEEGSAVGAQALVTKSLPGWGLFAGAPARRVRERSKRLLELEQEFLAAGS</sequence>
<keyword evidence="4" id="KW-0012">Acyltransferase</keyword>
<keyword evidence="2 5" id="KW-0808">Transferase</keyword>
<dbReference type="KEGG" id="cak:Caul_4924"/>
<evidence type="ECO:0000256" key="4">
    <source>
        <dbReference type="ARBA" id="ARBA00023315"/>
    </source>
</evidence>
<dbReference type="InterPro" id="IPR011004">
    <property type="entry name" value="Trimer_LpxA-like_sf"/>
</dbReference>
<dbReference type="PROSITE" id="PS00101">
    <property type="entry name" value="HEXAPEP_TRANSFERASES"/>
    <property type="match status" value="1"/>
</dbReference>
<dbReference type="GO" id="GO:0005829">
    <property type="term" value="C:cytosol"/>
    <property type="evidence" value="ECO:0007669"/>
    <property type="project" value="TreeGrafter"/>
</dbReference>
<dbReference type="InterPro" id="IPR018357">
    <property type="entry name" value="Hexapep_transf_CS"/>
</dbReference>
<dbReference type="InterPro" id="IPR001451">
    <property type="entry name" value="Hexapep"/>
</dbReference>
<organism evidence="5">
    <name type="scientific">Caulobacter sp. (strain K31)</name>
    <dbReference type="NCBI Taxonomy" id="366602"/>
    <lineage>
        <taxon>Bacteria</taxon>
        <taxon>Pseudomonadati</taxon>
        <taxon>Pseudomonadota</taxon>
        <taxon>Alphaproteobacteria</taxon>
        <taxon>Caulobacterales</taxon>
        <taxon>Caulobacteraceae</taxon>
        <taxon>Caulobacter</taxon>
    </lineage>
</organism>
<dbReference type="HOGENOM" id="CLU_051638_8_1_5"/>
<dbReference type="EMBL" id="CP000927">
    <property type="protein sequence ID" value="ABZ74044.1"/>
    <property type="molecule type" value="Genomic_DNA"/>
</dbReference>
<dbReference type="AlphaFoldDB" id="B0T598"/>
<dbReference type="InterPro" id="IPR051159">
    <property type="entry name" value="Hexapeptide_acetyltransf"/>
</dbReference>
<name>B0T598_CAUSK</name>
<gene>
    <name evidence="5" type="ordered locus">Caul_4924</name>
</gene>
<dbReference type="GO" id="GO:0008374">
    <property type="term" value="F:O-acyltransferase activity"/>
    <property type="evidence" value="ECO:0007669"/>
    <property type="project" value="TreeGrafter"/>
</dbReference>
<evidence type="ECO:0000256" key="2">
    <source>
        <dbReference type="ARBA" id="ARBA00022679"/>
    </source>
</evidence>
<dbReference type="STRING" id="366602.Caul_4924"/>
<dbReference type="eggNOG" id="COG0110">
    <property type="taxonomic scope" value="Bacteria"/>
</dbReference>
<evidence type="ECO:0000313" key="5">
    <source>
        <dbReference type="EMBL" id="ABZ74044.1"/>
    </source>
</evidence>
<reference evidence="5" key="1">
    <citation type="submission" date="2008-01" db="EMBL/GenBank/DDBJ databases">
        <title>Complete sequence of chromosome of Caulobacter sp. K31.</title>
        <authorList>
            <consortium name="US DOE Joint Genome Institute"/>
            <person name="Copeland A."/>
            <person name="Lucas S."/>
            <person name="Lapidus A."/>
            <person name="Barry K."/>
            <person name="Glavina del Rio T."/>
            <person name="Dalin E."/>
            <person name="Tice H."/>
            <person name="Pitluck S."/>
            <person name="Bruce D."/>
            <person name="Goodwin L."/>
            <person name="Thompson L.S."/>
            <person name="Brettin T."/>
            <person name="Detter J.C."/>
            <person name="Han C."/>
            <person name="Schmutz J."/>
            <person name="Larimer F."/>
            <person name="Land M."/>
            <person name="Hauser L."/>
            <person name="Kyrpides N."/>
            <person name="Kim E."/>
            <person name="Stephens C."/>
            <person name="Richardson P."/>
        </authorList>
    </citation>
    <scope>NUCLEOTIDE SEQUENCE [LARGE SCALE GENOMIC DNA]</scope>
    <source>
        <strain evidence="5">K31</strain>
    </source>
</reference>
<evidence type="ECO:0000256" key="3">
    <source>
        <dbReference type="ARBA" id="ARBA00022737"/>
    </source>
</evidence>